<reference evidence="2 3" key="2">
    <citation type="submission" date="2016-08" db="EMBL/GenBank/DDBJ databases">
        <title>Pervasive Adenine N6-methylation of Active Genes in Fungi.</title>
        <authorList>
            <consortium name="DOE Joint Genome Institute"/>
            <person name="Mondo S.J."/>
            <person name="Dannebaum R.O."/>
            <person name="Kuo R.C."/>
            <person name="Labutti K."/>
            <person name="Haridas S."/>
            <person name="Kuo A."/>
            <person name="Salamov A."/>
            <person name="Ahrendt S.R."/>
            <person name="Lipzen A."/>
            <person name="Sullivan W."/>
            <person name="Andreopoulos W.B."/>
            <person name="Clum A."/>
            <person name="Lindquist E."/>
            <person name="Daum C."/>
            <person name="Ramamoorthy G.K."/>
            <person name="Gryganskyi A."/>
            <person name="Culley D."/>
            <person name="Magnuson J.K."/>
            <person name="James T.Y."/>
            <person name="O'Malley M.A."/>
            <person name="Stajich J.E."/>
            <person name="Spatafora J.W."/>
            <person name="Visel A."/>
            <person name="Grigoriev I.V."/>
        </authorList>
    </citation>
    <scope>NUCLEOTIDE SEQUENCE [LARGE SCALE GENOMIC DNA]</scope>
    <source>
        <strain evidence="3">finn</strain>
    </source>
</reference>
<organism evidence="2 3">
    <name type="scientific">Piromyces finnis</name>
    <dbReference type="NCBI Taxonomy" id="1754191"/>
    <lineage>
        <taxon>Eukaryota</taxon>
        <taxon>Fungi</taxon>
        <taxon>Fungi incertae sedis</taxon>
        <taxon>Chytridiomycota</taxon>
        <taxon>Chytridiomycota incertae sedis</taxon>
        <taxon>Neocallimastigomycetes</taxon>
        <taxon>Neocallimastigales</taxon>
        <taxon>Neocallimastigaceae</taxon>
        <taxon>Piromyces</taxon>
    </lineage>
</organism>
<dbReference type="AlphaFoldDB" id="A0A1Y1VDT4"/>
<dbReference type="SUPFAM" id="SSF54928">
    <property type="entry name" value="RNA-binding domain, RBD"/>
    <property type="match status" value="1"/>
</dbReference>
<name>A0A1Y1VDT4_9FUNG</name>
<protein>
    <recommendedName>
        <fullName evidence="1">RRM domain-containing protein</fullName>
    </recommendedName>
</protein>
<dbReference type="InterPro" id="IPR000504">
    <property type="entry name" value="RRM_dom"/>
</dbReference>
<dbReference type="EMBL" id="MCFH01000012">
    <property type="protein sequence ID" value="ORX53717.1"/>
    <property type="molecule type" value="Genomic_DNA"/>
</dbReference>
<evidence type="ECO:0000313" key="2">
    <source>
        <dbReference type="EMBL" id="ORX53717.1"/>
    </source>
</evidence>
<dbReference type="GO" id="GO:0003723">
    <property type="term" value="F:RNA binding"/>
    <property type="evidence" value="ECO:0007669"/>
    <property type="project" value="InterPro"/>
</dbReference>
<feature type="non-terminal residue" evidence="2">
    <location>
        <position position="1"/>
    </location>
</feature>
<dbReference type="Gene3D" id="3.30.70.330">
    <property type="match status" value="1"/>
</dbReference>
<gene>
    <name evidence="2" type="ORF">BCR36DRAFT_284045</name>
</gene>
<dbReference type="InterPro" id="IPR012677">
    <property type="entry name" value="Nucleotide-bd_a/b_plait_sf"/>
</dbReference>
<dbReference type="Pfam" id="PF00076">
    <property type="entry name" value="RRM_1"/>
    <property type="match status" value="1"/>
</dbReference>
<evidence type="ECO:0000259" key="1">
    <source>
        <dbReference type="Pfam" id="PF00076"/>
    </source>
</evidence>
<sequence length="56" mass="6860">YSIIKLFQKFGKIKNIEYLWHRYGPKKGEPKGYCFLEFEESEVIFINIHFLKVNLY</sequence>
<comment type="caution">
    <text evidence="2">The sequence shown here is derived from an EMBL/GenBank/DDBJ whole genome shotgun (WGS) entry which is preliminary data.</text>
</comment>
<dbReference type="STRING" id="1754191.A0A1Y1VDT4"/>
<reference evidence="2 3" key="1">
    <citation type="submission" date="2016-08" db="EMBL/GenBank/DDBJ databases">
        <title>Genomes of anaerobic fungi encode conserved fungal cellulosomes for biomass hydrolysis.</title>
        <authorList>
            <consortium name="DOE Joint Genome Institute"/>
            <person name="Haitjema C.H."/>
            <person name="Gilmore S.P."/>
            <person name="Henske J.K."/>
            <person name="Solomon K.V."/>
            <person name="De Groot R."/>
            <person name="Kuo A."/>
            <person name="Mondo S.J."/>
            <person name="Salamov A.A."/>
            <person name="Labutti K."/>
            <person name="Zhao Z."/>
            <person name="Chiniquy J."/>
            <person name="Barry K."/>
            <person name="Brewer H.M."/>
            <person name="Purvine S.O."/>
            <person name="Wright A.T."/>
            <person name="Boxma B."/>
            <person name="Van Alen T."/>
            <person name="Hackstein J.H."/>
            <person name="Baker S.E."/>
            <person name="Grigoriev I.V."/>
            <person name="O'Malley M.A."/>
        </authorList>
    </citation>
    <scope>NUCLEOTIDE SEQUENCE [LARGE SCALE GENOMIC DNA]</scope>
    <source>
        <strain evidence="3">finn</strain>
    </source>
</reference>
<dbReference type="InterPro" id="IPR035979">
    <property type="entry name" value="RBD_domain_sf"/>
</dbReference>
<dbReference type="OrthoDB" id="6730379at2759"/>
<feature type="domain" description="RRM" evidence="1">
    <location>
        <begin position="5"/>
        <end position="42"/>
    </location>
</feature>
<accession>A0A1Y1VDT4</accession>
<evidence type="ECO:0000313" key="3">
    <source>
        <dbReference type="Proteomes" id="UP000193719"/>
    </source>
</evidence>
<proteinExistence type="predicted"/>
<keyword evidence="3" id="KW-1185">Reference proteome</keyword>
<dbReference type="Proteomes" id="UP000193719">
    <property type="component" value="Unassembled WGS sequence"/>
</dbReference>